<reference evidence="2" key="1">
    <citation type="submission" date="2020-02" db="EMBL/GenBank/DDBJ databases">
        <authorList>
            <person name="Meier V. D."/>
        </authorList>
    </citation>
    <scope>NUCLEOTIDE SEQUENCE</scope>
    <source>
        <strain evidence="2">AVDCRST_MAG25</strain>
    </source>
</reference>
<evidence type="ECO:0000313" key="2">
    <source>
        <dbReference type="EMBL" id="CAA9484553.1"/>
    </source>
</evidence>
<dbReference type="EMBL" id="CADCVI010000200">
    <property type="protein sequence ID" value="CAA9484553.1"/>
    <property type="molecule type" value="Genomic_DNA"/>
</dbReference>
<proteinExistence type="predicted"/>
<evidence type="ECO:0000256" key="1">
    <source>
        <dbReference type="SAM" id="MobiDB-lite"/>
    </source>
</evidence>
<name>A0A6J4S6B7_9ACTN</name>
<gene>
    <name evidence="2" type="ORF">AVDCRST_MAG25-2988</name>
</gene>
<sequence length="121" mass="13171">MSGPRPGQSVGAWSRAGEPLGRAAPPREAEGKLEGYAYLSVSRGTGEHGTRFTLHAFDGGYRVLVESWGDGEDRAVWLAPADEEEESYIGLFSEEEVRERFPYLLAALEMPDGVEIREGGA</sequence>
<dbReference type="AlphaFoldDB" id="A0A6J4S6B7"/>
<accession>A0A6J4S6B7</accession>
<protein>
    <submittedName>
        <fullName evidence="2">Uncharacterized protein</fullName>
    </submittedName>
</protein>
<organism evidence="2">
    <name type="scientific">uncultured Rubrobacteraceae bacterium</name>
    <dbReference type="NCBI Taxonomy" id="349277"/>
    <lineage>
        <taxon>Bacteria</taxon>
        <taxon>Bacillati</taxon>
        <taxon>Actinomycetota</taxon>
        <taxon>Rubrobacteria</taxon>
        <taxon>Rubrobacterales</taxon>
        <taxon>Rubrobacteraceae</taxon>
        <taxon>environmental samples</taxon>
    </lineage>
</organism>
<feature type="region of interest" description="Disordered" evidence="1">
    <location>
        <begin position="1"/>
        <end position="28"/>
    </location>
</feature>